<dbReference type="Pfam" id="PF00795">
    <property type="entry name" value="CN_hydrolase"/>
    <property type="match status" value="1"/>
</dbReference>
<dbReference type="SUPFAM" id="SSF56317">
    <property type="entry name" value="Carbon-nitrogen hydrolase"/>
    <property type="match status" value="1"/>
</dbReference>
<dbReference type="InterPro" id="IPR003010">
    <property type="entry name" value="C-N_Hydrolase"/>
</dbReference>
<dbReference type="PROSITE" id="PS50263">
    <property type="entry name" value="CN_HYDROLASE"/>
    <property type="match status" value="1"/>
</dbReference>
<keyword evidence="1" id="KW-0378">Hydrolase</keyword>
<dbReference type="CDD" id="cd07197">
    <property type="entry name" value="nitrilase"/>
    <property type="match status" value="1"/>
</dbReference>
<dbReference type="AlphaFoldDB" id="X1GLB3"/>
<sequence>MPNKIKIAAVQMAPRLMKIRENLESILSAVRKATDNQANLIVFPECSLTGYVFSSRQEALSFAETIPGPSTEKITSLCQELKVYVIFGLLEEESDRLFNAAAFVGPQGLIAGYRKNHLPFLGVDRFVDIGDRPFQVHQTPIGNIGLQICYDIAFPESSRVMTLLGADVLALSTNFPQGRGEKYSHVISARAFENRVHLVSANRVGSERSCSFAGLSEIVDASGEILSLA</sequence>
<dbReference type="PANTHER" id="PTHR43674">
    <property type="entry name" value="NITRILASE C965.09-RELATED"/>
    <property type="match status" value="1"/>
</dbReference>
<dbReference type="Gene3D" id="3.60.110.10">
    <property type="entry name" value="Carbon-nitrogen hydrolase"/>
    <property type="match status" value="1"/>
</dbReference>
<accession>X1GLB3</accession>
<organism evidence="3">
    <name type="scientific">marine sediment metagenome</name>
    <dbReference type="NCBI Taxonomy" id="412755"/>
    <lineage>
        <taxon>unclassified sequences</taxon>
        <taxon>metagenomes</taxon>
        <taxon>ecological metagenomes</taxon>
    </lineage>
</organism>
<name>X1GLB3_9ZZZZ</name>
<comment type="caution">
    <text evidence="3">The sequence shown here is derived from an EMBL/GenBank/DDBJ whole genome shotgun (WGS) entry which is preliminary data.</text>
</comment>
<evidence type="ECO:0000259" key="2">
    <source>
        <dbReference type="PROSITE" id="PS50263"/>
    </source>
</evidence>
<reference evidence="3" key="1">
    <citation type="journal article" date="2014" name="Front. Microbiol.">
        <title>High frequency of phylogenetically diverse reductive dehalogenase-homologous genes in deep subseafloor sedimentary metagenomes.</title>
        <authorList>
            <person name="Kawai M."/>
            <person name="Futagami T."/>
            <person name="Toyoda A."/>
            <person name="Takaki Y."/>
            <person name="Nishi S."/>
            <person name="Hori S."/>
            <person name="Arai W."/>
            <person name="Tsubouchi T."/>
            <person name="Morono Y."/>
            <person name="Uchiyama I."/>
            <person name="Ito T."/>
            <person name="Fujiyama A."/>
            <person name="Inagaki F."/>
            <person name="Takami H."/>
        </authorList>
    </citation>
    <scope>NUCLEOTIDE SEQUENCE</scope>
    <source>
        <strain evidence="3">Expedition CK06-06</strain>
    </source>
</reference>
<feature type="domain" description="CN hydrolase" evidence="2">
    <location>
        <begin position="5"/>
        <end position="229"/>
    </location>
</feature>
<dbReference type="PANTHER" id="PTHR43674:SF2">
    <property type="entry name" value="BETA-UREIDOPROPIONASE"/>
    <property type="match status" value="1"/>
</dbReference>
<gene>
    <name evidence="3" type="ORF">S03H2_40699</name>
</gene>
<dbReference type="GO" id="GO:0016811">
    <property type="term" value="F:hydrolase activity, acting on carbon-nitrogen (but not peptide) bonds, in linear amides"/>
    <property type="evidence" value="ECO:0007669"/>
    <property type="project" value="TreeGrafter"/>
</dbReference>
<protein>
    <recommendedName>
        <fullName evidence="2">CN hydrolase domain-containing protein</fullName>
    </recommendedName>
</protein>
<dbReference type="EMBL" id="BARU01025248">
    <property type="protein sequence ID" value="GAH58701.1"/>
    <property type="molecule type" value="Genomic_DNA"/>
</dbReference>
<proteinExistence type="predicted"/>
<dbReference type="PROSITE" id="PS01227">
    <property type="entry name" value="UPF0012"/>
    <property type="match status" value="1"/>
</dbReference>
<dbReference type="InterPro" id="IPR050345">
    <property type="entry name" value="Aliph_Amidase/BUP"/>
</dbReference>
<evidence type="ECO:0000313" key="3">
    <source>
        <dbReference type="EMBL" id="GAH58701.1"/>
    </source>
</evidence>
<feature type="non-terminal residue" evidence="3">
    <location>
        <position position="229"/>
    </location>
</feature>
<dbReference type="InterPro" id="IPR036526">
    <property type="entry name" value="C-N_Hydrolase_sf"/>
</dbReference>
<evidence type="ECO:0000256" key="1">
    <source>
        <dbReference type="ARBA" id="ARBA00022801"/>
    </source>
</evidence>
<dbReference type="InterPro" id="IPR001110">
    <property type="entry name" value="UPF0012_CS"/>
</dbReference>